<dbReference type="GO" id="GO:0006094">
    <property type="term" value="P:gluconeogenesis"/>
    <property type="evidence" value="ECO:0007669"/>
    <property type="project" value="UniProtKB-UniRule"/>
</dbReference>
<feature type="binding site" evidence="9">
    <location>
        <position position="96"/>
    </location>
    <ligand>
        <name>Mg(2+)</name>
        <dbReference type="ChEBI" id="CHEBI:18420"/>
        <label>1</label>
    </ligand>
</feature>
<dbReference type="InterPro" id="IPR044015">
    <property type="entry name" value="FBPase_C_dom"/>
</dbReference>
<dbReference type="PIRSF" id="PIRSF000904">
    <property type="entry name" value="FBPtase_SBPase"/>
    <property type="match status" value="1"/>
</dbReference>
<dbReference type="GO" id="GO:0005829">
    <property type="term" value="C:cytosol"/>
    <property type="evidence" value="ECO:0007669"/>
    <property type="project" value="TreeGrafter"/>
</dbReference>
<keyword evidence="5 9" id="KW-0378">Hydrolase</keyword>
<evidence type="ECO:0000313" key="13">
    <source>
        <dbReference type="EMBL" id="SIO60629.1"/>
    </source>
</evidence>
<evidence type="ECO:0000256" key="5">
    <source>
        <dbReference type="ARBA" id="ARBA00022801"/>
    </source>
</evidence>
<feature type="binding site" evidence="9">
    <location>
        <position position="122"/>
    </location>
    <ligand>
        <name>Mg(2+)</name>
        <dbReference type="ChEBI" id="CHEBI:18420"/>
        <label>1</label>
    </ligand>
</feature>
<dbReference type="FunFam" id="3.40.190.80:FF:000011">
    <property type="entry name" value="Fructose-1,6-bisphosphatase class 1"/>
    <property type="match status" value="1"/>
</dbReference>
<name>A0A1N6KVT6_9BURK</name>
<reference evidence="13 14" key="1">
    <citation type="submission" date="2016-11" db="EMBL/GenBank/DDBJ databases">
        <authorList>
            <person name="Jaros S."/>
            <person name="Januszkiewicz K."/>
            <person name="Wedrychowicz H."/>
        </authorList>
    </citation>
    <scope>NUCLEOTIDE SEQUENCE [LARGE SCALE GENOMIC DNA]</scope>
    <source>
        <strain evidence="13 14">GAS95</strain>
    </source>
</reference>
<dbReference type="GO" id="GO:0005986">
    <property type="term" value="P:sucrose biosynthetic process"/>
    <property type="evidence" value="ECO:0007669"/>
    <property type="project" value="TreeGrafter"/>
</dbReference>
<dbReference type="InterPro" id="IPR000146">
    <property type="entry name" value="FBPase_class-1"/>
</dbReference>
<dbReference type="InterPro" id="IPR028343">
    <property type="entry name" value="FBPtase"/>
</dbReference>
<organism evidence="13 14">
    <name type="scientific">Paraburkholderia phenazinium</name>
    <dbReference type="NCBI Taxonomy" id="60549"/>
    <lineage>
        <taxon>Bacteria</taxon>
        <taxon>Pseudomonadati</taxon>
        <taxon>Pseudomonadota</taxon>
        <taxon>Betaproteobacteria</taxon>
        <taxon>Burkholderiales</taxon>
        <taxon>Burkholderiaceae</taxon>
        <taxon>Paraburkholderia</taxon>
    </lineage>
</organism>
<evidence type="ECO:0000259" key="12">
    <source>
        <dbReference type="Pfam" id="PF18913"/>
    </source>
</evidence>
<comment type="subcellular location">
    <subcellularLocation>
        <location evidence="9">Cytoplasm</location>
    </subcellularLocation>
</comment>
<evidence type="ECO:0000256" key="1">
    <source>
        <dbReference type="ARBA" id="ARBA00001273"/>
    </source>
</evidence>
<dbReference type="HAMAP" id="MF_01855">
    <property type="entry name" value="FBPase_class1"/>
    <property type="match status" value="1"/>
</dbReference>
<evidence type="ECO:0000256" key="10">
    <source>
        <dbReference type="RuleBase" id="RU000508"/>
    </source>
</evidence>
<dbReference type="CDD" id="cd00354">
    <property type="entry name" value="FBPase"/>
    <property type="match status" value="1"/>
</dbReference>
<dbReference type="Pfam" id="PF18913">
    <property type="entry name" value="FBPase_C"/>
    <property type="match status" value="1"/>
</dbReference>
<dbReference type="NCBIfam" id="NF006779">
    <property type="entry name" value="PRK09293.1-3"/>
    <property type="match status" value="1"/>
</dbReference>
<protein>
    <recommendedName>
        <fullName evidence="9">Fructose-1,6-bisphosphatase class 1</fullName>
        <shortName evidence="9">FBPase class 1</shortName>
        <ecNumber evidence="9">3.1.3.11</ecNumber>
    </recommendedName>
    <alternativeName>
        <fullName evidence="9">D-fructose-1,6-bisphosphate 1-phosphohydrolase class 1</fullName>
    </alternativeName>
</protein>
<dbReference type="Proteomes" id="UP000185151">
    <property type="component" value="Unassembled WGS sequence"/>
</dbReference>
<dbReference type="GO" id="GO:0042132">
    <property type="term" value="F:fructose 1,6-bisphosphate 1-phosphatase activity"/>
    <property type="evidence" value="ECO:0007669"/>
    <property type="project" value="UniProtKB-UniRule"/>
</dbReference>
<dbReference type="PRINTS" id="PR00115">
    <property type="entry name" value="F16BPHPHTASE"/>
</dbReference>
<keyword evidence="4 9" id="KW-0479">Metal-binding</keyword>
<dbReference type="PANTHER" id="PTHR11556">
    <property type="entry name" value="FRUCTOSE-1,6-BISPHOSPHATASE-RELATED"/>
    <property type="match status" value="1"/>
</dbReference>
<dbReference type="AlphaFoldDB" id="A0A1N6KVT6"/>
<dbReference type="Gene3D" id="3.30.540.10">
    <property type="entry name" value="Fructose-1,6-Bisphosphatase, subunit A, domain 1"/>
    <property type="match status" value="1"/>
</dbReference>
<feature type="binding site" evidence="9">
    <location>
        <begin position="123"/>
        <end position="126"/>
    </location>
    <ligand>
        <name>substrate</name>
    </ligand>
</feature>
<comment type="similarity">
    <text evidence="2 9 10">Belongs to the FBPase class 1 family.</text>
</comment>
<gene>
    <name evidence="9" type="primary">fbp</name>
    <name evidence="13" type="ORF">SAMN05444165_4941</name>
</gene>
<evidence type="ECO:0000256" key="7">
    <source>
        <dbReference type="ARBA" id="ARBA00023277"/>
    </source>
</evidence>
<dbReference type="Gene3D" id="3.40.190.80">
    <property type="match status" value="1"/>
</dbReference>
<dbReference type="RefSeq" id="WP_074300006.1">
    <property type="nucleotide sequence ID" value="NZ_FSRU01000002.1"/>
</dbReference>
<evidence type="ECO:0000256" key="9">
    <source>
        <dbReference type="HAMAP-Rule" id="MF_01855"/>
    </source>
</evidence>
<evidence type="ECO:0000259" key="11">
    <source>
        <dbReference type="Pfam" id="PF00316"/>
    </source>
</evidence>
<dbReference type="SUPFAM" id="SSF56655">
    <property type="entry name" value="Carbohydrate phosphatase"/>
    <property type="match status" value="1"/>
</dbReference>
<comment type="pathway">
    <text evidence="8">Carbohydrate biosynthesis.</text>
</comment>
<feature type="binding site" evidence="9">
    <location>
        <position position="215"/>
    </location>
    <ligand>
        <name>substrate</name>
    </ligand>
</feature>
<evidence type="ECO:0000313" key="14">
    <source>
        <dbReference type="Proteomes" id="UP000185151"/>
    </source>
</evidence>
<feature type="domain" description="Fructose-1-6-bisphosphatase class I N-terminal" evidence="11">
    <location>
        <begin position="11"/>
        <end position="201"/>
    </location>
</feature>
<feature type="binding site" evidence="9">
    <location>
        <position position="123"/>
    </location>
    <ligand>
        <name>Mg(2+)</name>
        <dbReference type="ChEBI" id="CHEBI:18420"/>
        <label>2</label>
    </ligand>
</feature>
<dbReference type="Pfam" id="PF00316">
    <property type="entry name" value="FBPase"/>
    <property type="match status" value="1"/>
</dbReference>
<evidence type="ECO:0000256" key="2">
    <source>
        <dbReference type="ARBA" id="ARBA00010941"/>
    </source>
</evidence>
<dbReference type="EMBL" id="FSRU01000002">
    <property type="protein sequence ID" value="SIO60629.1"/>
    <property type="molecule type" value="Genomic_DNA"/>
</dbReference>
<keyword evidence="6 9" id="KW-0460">Magnesium</keyword>
<proteinExistence type="inferred from homology"/>
<comment type="catalytic activity">
    <reaction evidence="1 9">
        <text>beta-D-fructose 1,6-bisphosphate + H2O = beta-D-fructose 6-phosphate + phosphate</text>
        <dbReference type="Rhea" id="RHEA:11064"/>
        <dbReference type="ChEBI" id="CHEBI:15377"/>
        <dbReference type="ChEBI" id="CHEBI:32966"/>
        <dbReference type="ChEBI" id="CHEBI:43474"/>
        <dbReference type="ChEBI" id="CHEBI:57634"/>
        <dbReference type="EC" id="3.1.3.11"/>
    </reaction>
</comment>
<feature type="domain" description="Fructose-1-6-bisphosphatase class 1 C-terminal" evidence="12">
    <location>
        <begin position="205"/>
        <end position="338"/>
    </location>
</feature>
<keyword evidence="7 9" id="KW-0119">Carbohydrate metabolism</keyword>
<keyword evidence="14" id="KW-1185">Reference proteome</keyword>
<dbReference type="PIRSF" id="PIRSF500210">
    <property type="entry name" value="FBPtase"/>
    <property type="match status" value="1"/>
</dbReference>
<dbReference type="EC" id="3.1.3.11" evidence="9"/>
<feature type="binding site" evidence="9">
    <location>
        <position position="287"/>
    </location>
    <ligand>
        <name>Mg(2+)</name>
        <dbReference type="ChEBI" id="CHEBI:18420"/>
        <label>2</label>
    </ligand>
</feature>
<comment type="subunit">
    <text evidence="9">Homotetramer.</text>
</comment>
<feature type="binding site" evidence="9">
    <location>
        <position position="120"/>
    </location>
    <ligand>
        <name>Mg(2+)</name>
        <dbReference type="ChEBI" id="CHEBI:18420"/>
        <label>2</label>
    </ligand>
</feature>
<evidence type="ECO:0000256" key="8">
    <source>
        <dbReference type="ARBA" id="ARBA00024331"/>
    </source>
</evidence>
<dbReference type="GO" id="GO:0006000">
    <property type="term" value="P:fructose metabolic process"/>
    <property type="evidence" value="ECO:0007669"/>
    <property type="project" value="TreeGrafter"/>
</dbReference>
<dbReference type="PANTHER" id="PTHR11556:SF35">
    <property type="entry name" value="SEDOHEPTULOSE-1,7-BISPHOSPHATASE, CHLOROPLASTIC"/>
    <property type="match status" value="1"/>
</dbReference>
<dbReference type="GO" id="GO:0006002">
    <property type="term" value="P:fructose 6-phosphate metabolic process"/>
    <property type="evidence" value="ECO:0007669"/>
    <property type="project" value="TreeGrafter"/>
</dbReference>
<evidence type="ECO:0000256" key="4">
    <source>
        <dbReference type="ARBA" id="ARBA00022723"/>
    </source>
</evidence>
<dbReference type="GO" id="GO:0000287">
    <property type="term" value="F:magnesium ion binding"/>
    <property type="evidence" value="ECO:0007669"/>
    <property type="project" value="UniProtKB-UniRule"/>
</dbReference>
<sequence>MTHIATTEHITLSSFLAGAAREERVPAGLIALIDAVADACSSIATAVERGAFDGASGNAHSENVHGEAQKKLDVVSNDIMIGAVGSVRCLRGLASEELDSVQVTGHEHSGGAAEYLLLFDPLDGSSNLEINGVVGSIFSVLATPASGAVVDERHFLQPGVKQVCAGYAIYGATTMFVLTTGHGVDGFTFDSESASFVLTHPQLQIPEDTREFAINMSNERYWEEPVRRYVRECVAGESGPRQTNFNMRWIASMVAEVHRILMRGGVFLYPRDNKHPQLAGRLRLTYEANPMSFIVEQAGGMSTTGQIPIMEVQPEHVHQRVPVILGSKLEVERLLRYHDEAAAA</sequence>
<dbReference type="GO" id="GO:0030388">
    <property type="term" value="P:fructose 1,6-bisphosphate metabolic process"/>
    <property type="evidence" value="ECO:0007669"/>
    <property type="project" value="TreeGrafter"/>
</dbReference>
<keyword evidence="3 9" id="KW-0963">Cytoplasm</keyword>
<comment type="cofactor">
    <cofactor evidence="9">
        <name>Mg(2+)</name>
        <dbReference type="ChEBI" id="CHEBI:18420"/>
    </cofactor>
    <text evidence="9">Binds 2 magnesium ions per subunit.</text>
</comment>
<dbReference type="InterPro" id="IPR033391">
    <property type="entry name" value="FBPase_N"/>
</dbReference>
<accession>A0A1N6KVT6</accession>
<comment type="caution">
    <text evidence="9">Lacks conserved residue(s) required for the propagation of feature annotation.</text>
</comment>
<dbReference type="OrthoDB" id="9806756at2"/>
<evidence type="ECO:0000256" key="3">
    <source>
        <dbReference type="ARBA" id="ARBA00022490"/>
    </source>
</evidence>
<evidence type="ECO:0000256" key="6">
    <source>
        <dbReference type="ARBA" id="ARBA00022842"/>
    </source>
</evidence>
<feature type="binding site" evidence="9">
    <location>
        <position position="120"/>
    </location>
    <ligand>
        <name>Mg(2+)</name>
        <dbReference type="ChEBI" id="CHEBI:18420"/>
        <label>1</label>
    </ligand>
</feature>